<gene>
    <name evidence="1" type="ORF">PCL_07408</name>
</gene>
<name>A0A2U3DS92_PURLI</name>
<proteinExistence type="predicted"/>
<accession>A0A2U3DS92</accession>
<sequence length="167" mass="18654">MPYSTKACDHPACINFWLAHSRNHVFLRLDLPCPTVVGPEELRKDLDELLEPSLILHVPWRTLSARRSRGWLQAIESLVNGCDFIITYKPPQAESSVYEVMVTLKRPQGGESSIDPDLLGGNWHVVFCLRSLATSMAQWTTWLQDGNIGGESLYSSLAAVAKEMESA</sequence>
<dbReference type="EMBL" id="LCWV01000038">
    <property type="protein sequence ID" value="PWI65109.1"/>
    <property type="molecule type" value="Genomic_DNA"/>
</dbReference>
<comment type="caution">
    <text evidence="1">The sequence shown here is derived from an EMBL/GenBank/DDBJ whole genome shotgun (WGS) entry which is preliminary data.</text>
</comment>
<evidence type="ECO:0000313" key="1">
    <source>
        <dbReference type="EMBL" id="PWI65109.1"/>
    </source>
</evidence>
<dbReference type="Proteomes" id="UP000245956">
    <property type="component" value="Unassembled WGS sequence"/>
</dbReference>
<dbReference type="AlphaFoldDB" id="A0A2U3DS92"/>
<protein>
    <submittedName>
        <fullName evidence="1">Uncharacterized protein</fullName>
    </submittedName>
</protein>
<reference evidence="1 2" key="1">
    <citation type="journal article" date="2016" name="Front. Microbiol.">
        <title>Genome and transcriptome sequences reveal the specific parasitism of the nematophagous Purpureocillium lilacinum 36-1.</title>
        <authorList>
            <person name="Xie J."/>
            <person name="Li S."/>
            <person name="Mo C."/>
            <person name="Xiao X."/>
            <person name="Peng D."/>
            <person name="Wang G."/>
            <person name="Xiao Y."/>
        </authorList>
    </citation>
    <scope>NUCLEOTIDE SEQUENCE [LARGE SCALE GENOMIC DNA]</scope>
    <source>
        <strain evidence="1 2">36-1</strain>
    </source>
</reference>
<organism evidence="1 2">
    <name type="scientific">Purpureocillium lilacinum</name>
    <name type="common">Paecilomyces lilacinus</name>
    <dbReference type="NCBI Taxonomy" id="33203"/>
    <lineage>
        <taxon>Eukaryota</taxon>
        <taxon>Fungi</taxon>
        <taxon>Dikarya</taxon>
        <taxon>Ascomycota</taxon>
        <taxon>Pezizomycotina</taxon>
        <taxon>Sordariomycetes</taxon>
        <taxon>Hypocreomycetidae</taxon>
        <taxon>Hypocreales</taxon>
        <taxon>Ophiocordycipitaceae</taxon>
        <taxon>Purpureocillium</taxon>
    </lineage>
</organism>
<evidence type="ECO:0000313" key="2">
    <source>
        <dbReference type="Proteomes" id="UP000245956"/>
    </source>
</evidence>